<dbReference type="SUPFAM" id="SSF52540">
    <property type="entry name" value="P-loop containing nucleoside triphosphate hydrolases"/>
    <property type="match status" value="1"/>
</dbReference>
<dbReference type="PANTHER" id="PTHR44688">
    <property type="entry name" value="DNA-BINDING TRANSCRIPTIONAL ACTIVATOR DEVR_DOSR"/>
    <property type="match status" value="1"/>
</dbReference>
<accession>A0A841HU52</accession>
<dbReference type="RefSeq" id="WP_184335198.1">
    <property type="nucleotide sequence ID" value="NZ_JACHHZ010000006.1"/>
</dbReference>
<dbReference type="PROSITE" id="PS50043">
    <property type="entry name" value="HTH_LUXR_2"/>
    <property type="match status" value="1"/>
</dbReference>
<dbReference type="Gene3D" id="3.40.50.300">
    <property type="entry name" value="P-loop containing nucleotide triphosphate hydrolases"/>
    <property type="match status" value="1"/>
</dbReference>
<dbReference type="InterPro" id="IPR016032">
    <property type="entry name" value="Sig_transdc_resp-reg_C-effctor"/>
</dbReference>
<dbReference type="CDD" id="cd06170">
    <property type="entry name" value="LuxR_C_like"/>
    <property type="match status" value="1"/>
</dbReference>
<dbReference type="InterPro" id="IPR059106">
    <property type="entry name" value="WHD_MalT"/>
</dbReference>
<keyword evidence="6" id="KW-1185">Reference proteome</keyword>
<dbReference type="PANTHER" id="PTHR44688:SF16">
    <property type="entry name" value="DNA-BINDING TRANSCRIPTIONAL ACTIVATOR DEVR_DOSR"/>
    <property type="match status" value="1"/>
</dbReference>
<dbReference type="InterPro" id="IPR011990">
    <property type="entry name" value="TPR-like_helical_dom_sf"/>
</dbReference>
<dbReference type="Gene3D" id="1.10.10.10">
    <property type="entry name" value="Winged helix-like DNA-binding domain superfamily/Winged helix DNA-binding domain"/>
    <property type="match status" value="1"/>
</dbReference>
<keyword evidence="3" id="KW-0804">Transcription</keyword>
<dbReference type="Pfam" id="PF00196">
    <property type="entry name" value="GerE"/>
    <property type="match status" value="1"/>
</dbReference>
<dbReference type="InterPro" id="IPR036388">
    <property type="entry name" value="WH-like_DNA-bd_sf"/>
</dbReference>
<dbReference type="InterPro" id="IPR041664">
    <property type="entry name" value="AAA_16"/>
</dbReference>
<dbReference type="InterPro" id="IPR041617">
    <property type="entry name" value="TPR_MalT"/>
</dbReference>
<evidence type="ECO:0000313" key="5">
    <source>
        <dbReference type="EMBL" id="MBB6095809.1"/>
    </source>
</evidence>
<dbReference type="SUPFAM" id="SSF48452">
    <property type="entry name" value="TPR-like"/>
    <property type="match status" value="1"/>
</dbReference>
<evidence type="ECO:0000256" key="3">
    <source>
        <dbReference type="ARBA" id="ARBA00023163"/>
    </source>
</evidence>
<dbReference type="Pfam" id="PF25873">
    <property type="entry name" value="WHD_MalT"/>
    <property type="match status" value="1"/>
</dbReference>
<dbReference type="Pfam" id="PF17874">
    <property type="entry name" value="TPR_MalT"/>
    <property type="match status" value="1"/>
</dbReference>
<keyword evidence="2" id="KW-0238">DNA-binding</keyword>
<organism evidence="5 6">
    <name type="scientific">Povalibacter uvarum</name>
    <dbReference type="NCBI Taxonomy" id="732238"/>
    <lineage>
        <taxon>Bacteria</taxon>
        <taxon>Pseudomonadati</taxon>
        <taxon>Pseudomonadota</taxon>
        <taxon>Gammaproteobacteria</taxon>
        <taxon>Steroidobacterales</taxon>
        <taxon>Steroidobacteraceae</taxon>
        <taxon>Povalibacter</taxon>
    </lineage>
</organism>
<reference evidence="5 6" key="1">
    <citation type="submission" date="2020-08" db="EMBL/GenBank/DDBJ databases">
        <title>Genomic Encyclopedia of Type Strains, Phase IV (KMG-IV): sequencing the most valuable type-strain genomes for metagenomic binning, comparative biology and taxonomic classification.</title>
        <authorList>
            <person name="Goeker M."/>
        </authorList>
    </citation>
    <scope>NUCLEOTIDE SEQUENCE [LARGE SCALE GENOMIC DNA]</scope>
    <source>
        <strain evidence="5 6">DSM 26723</strain>
    </source>
</reference>
<feature type="domain" description="HTH luxR-type" evidence="4">
    <location>
        <begin position="825"/>
        <end position="890"/>
    </location>
</feature>
<dbReference type="PRINTS" id="PR00038">
    <property type="entry name" value="HTHLUXR"/>
</dbReference>
<protein>
    <submittedName>
        <fullName evidence="5">LuxR family maltose regulon positive regulatory protein</fullName>
    </submittedName>
</protein>
<proteinExistence type="predicted"/>
<dbReference type="Pfam" id="PF13191">
    <property type="entry name" value="AAA_16"/>
    <property type="match status" value="1"/>
</dbReference>
<dbReference type="EMBL" id="JACHHZ010000006">
    <property type="protein sequence ID" value="MBB6095809.1"/>
    <property type="molecule type" value="Genomic_DNA"/>
</dbReference>
<gene>
    <name evidence="5" type="ORF">HNQ60_004700</name>
</gene>
<evidence type="ECO:0000259" key="4">
    <source>
        <dbReference type="PROSITE" id="PS50043"/>
    </source>
</evidence>
<evidence type="ECO:0000256" key="1">
    <source>
        <dbReference type="ARBA" id="ARBA00023015"/>
    </source>
</evidence>
<dbReference type="InterPro" id="IPR000792">
    <property type="entry name" value="Tscrpt_reg_LuxR_C"/>
</dbReference>
<evidence type="ECO:0000256" key="2">
    <source>
        <dbReference type="ARBA" id="ARBA00023125"/>
    </source>
</evidence>
<dbReference type="InterPro" id="IPR027417">
    <property type="entry name" value="P-loop_NTPase"/>
</dbReference>
<dbReference type="SUPFAM" id="SSF46894">
    <property type="entry name" value="C-terminal effector domain of the bipartite response regulators"/>
    <property type="match status" value="1"/>
</dbReference>
<dbReference type="Gene3D" id="1.25.40.10">
    <property type="entry name" value="Tetratricopeptide repeat domain"/>
    <property type="match status" value="1"/>
</dbReference>
<dbReference type="Proteomes" id="UP000588068">
    <property type="component" value="Unassembled WGS sequence"/>
</dbReference>
<dbReference type="SMART" id="SM00421">
    <property type="entry name" value="HTH_LUXR"/>
    <property type="match status" value="1"/>
</dbReference>
<sequence length="893" mass="97523">MSLNKLLVSTKFSPPRVGSRYVQRKQLLEALEGGKNCKLTLVSGSAGFGKTILLAQWRQELMKAGLQVAWLSLSHDERLLPNFCAHLFDALARLGVPLDEEVLLAGDGSASIDGIVAALVNGLAAIDDDLYLILDDCHHVEDPLAHRLIQKLLDHGSGNLHLIIASRSAPPLSLARLRVMGQVAEVECADLPFDLAETRAFLEQNVSGMRFSADEVGEIHNVTNGWPASLQLLAISLKSRPENRATLHNLGAQSANLQNYLSEDVVARLSAELAQFMESISICRRFNAALAEAITGNKNTALLLQQIEDENLLIMRAESEDRSPWYRFHPLFAEFLMARLERRGEEAVNALHRRASLWFAEKGLIVEALRHATLGHDVPSAVSITERTAQGAWSVRHLGPMLHLVNNLSPESIASHSRLLYLGALTLAITGRHNRAAAWIEQMRSGDSMNTRDTVFRVALASALSALQRDDTAKAIDYLEPLRSDDATSAFERNIFVTTLATSLAAAGRYADAHRLLDAHPHATDGDRDDTGLLLVAGCRDIIFLIEGKVIEAERASIYTRALASYGRGSVWTSMSAATLASVLYEQDRIEDARELLANRLHIVGASSPEIMTRAVLCQARLDCLQDSAEAALALLERQAAFFRSIGLDRPFVYTGAEQVRILVAKGDVQSAADVTGRLEQIAGSHVGAGGFRAEIPAVAALARARVELANGRHDAAMQAIETARAISDRLDRGWLKTVCRLLAATTLCVAGRTTEASVELIDALRIGQQLGLTRTFVDEGESLYQQMQRMQTGGAFDESIAKYAQQVLNSFEGARRTATTADVSAEGKAALTPREMEMVGLIAAGMSNKRIAQTLNIRLETVKWNLKNVFVKLKVSSRYDATIRARRLGLIK</sequence>
<dbReference type="GO" id="GO:0006355">
    <property type="term" value="P:regulation of DNA-templated transcription"/>
    <property type="evidence" value="ECO:0007669"/>
    <property type="project" value="InterPro"/>
</dbReference>
<name>A0A841HU52_9GAMM</name>
<comment type="caution">
    <text evidence="5">The sequence shown here is derived from an EMBL/GenBank/DDBJ whole genome shotgun (WGS) entry which is preliminary data.</text>
</comment>
<dbReference type="PROSITE" id="PS00622">
    <property type="entry name" value="HTH_LUXR_1"/>
    <property type="match status" value="1"/>
</dbReference>
<evidence type="ECO:0000313" key="6">
    <source>
        <dbReference type="Proteomes" id="UP000588068"/>
    </source>
</evidence>
<keyword evidence="1" id="KW-0805">Transcription regulation</keyword>
<dbReference type="AlphaFoldDB" id="A0A841HU52"/>
<dbReference type="GO" id="GO:0003677">
    <property type="term" value="F:DNA binding"/>
    <property type="evidence" value="ECO:0007669"/>
    <property type="project" value="UniProtKB-KW"/>
</dbReference>